<dbReference type="InterPro" id="IPR011701">
    <property type="entry name" value="MFS"/>
</dbReference>
<reference evidence="7 8" key="1">
    <citation type="journal article" date="2017" name="Mol. Ecol.">
        <title>Comparative and population genomic landscape of Phellinus noxius: A hypervariable fungus causing root rot in trees.</title>
        <authorList>
            <person name="Chung C.L."/>
            <person name="Lee T.J."/>
            <person name="Akiba M."/>
            <person name="Lee H.H."/>
            <person name="Kuo T.H."/>
            <person name="Liu D."/>
            <person name="Ke H.M."/>
            <person name="Yokoi T."/>
            <person name="Roa M.B."/>
            <person name="Lu M.J."/>
            <person name="Chang Y.Y."/>
            <person name="Ann P.J."/>
            <person name="Tsai J.N."/>
            <person name="Chen C.Y."/>
            <person name="Tzean S.S."/>
            <person name="Ota Y."/>
            <person name="Hattori T."/>
            <person name="Sahashi N."/>
            <person name="Liou R.F."/>
            <person name="Kikuchi T."/>
            <person name="Tsai I.J."/>
        </authorList>
    </citation>
    <scope>NUCLEOTIDE SEQUENCE [LARGE SCALE GENOMIC DNA]</scope>
    <source>
        <strain evidence="7 8">FFPRI411160</strain>
    </source>
</reference>
<evidence type="ECO:0000256" key="3">
    <source>
        <dbReference type="ARBA" id="ARBA00022692"/>
    </source>
</evidence>
<evidence type="ECO:0000256" key="1">
    <source>
        <dbReference type="ARBA" id="ARBA00004141"/>
    </source>
</evidence>
<feature type="transmembrane region" description="Helical" evidence="6">
    <location>
        <begin position="319"/>
        <end position="343"/>
    </location>
</feature>
<comment type="caution">
    <text evidence="7">The sequence shown here is derived from an EMBL/GenBank/DDBJ whole genome shotgun (WGS) entry which is preliminary data.</text>
</comment>
<dbReference type="OrthoDB" id="2985014at2759"/>
<feature type="transmembrane region" description="Helical" evidence="6">
    <location>
        <begin position="128"/>
        <end position="147"/>
    </location>
</feature>
<evidence type="ECO:0000256" key="2">
    <source>
        <dbReference type="ARBA" id="ARBA00022448"/>
    </source>
</evidence>
<evidence type="ECO:0000256" key="5">
    <source>
        <dbReference type="ARBA" id="ARBA00023136"/>
    </source>
</evidence>
<keyword evidence="4 6" id="KW-1133">Transmembrane helix</keyword>
<dbReference type="InterPro" id="IPR036259">
    <property type="entry name" value="MFS_trans_sf"/>
</dbReference>
<dbReference type="InParanoid" id="A0A286UDG0"/>
<dbReference type="FunFam" id="1.20.1250.20:FF:000013">
    <property type="entry name" value="MFS general substrate transporter"/>
    <property type="match status" value="1"/>
</dbReference>
<keyword evidence="3 6" id="KW-0812">Transmembrane</keyword>
<dbReference type="Gene3D" id="1.20.1250.20">
    <property type="entry name" value="MFS general substrate transporter like domains"/>
    <property type="match status" value="3"/>
</dbReference>
<gene>
    <name evidence="7" type="ORF">PNOK_0762900</name>
</gene>
<feature type="transmembrane region" description="Helical" evidence="6">
    <location>
        <begin position="355"/>
        <end position="374"/>
    </location>
</feature>
<dbReference type="GO" id="GO:0022857">
    <property type="term" value="F:transmembrane transporter activity"/>
    <property type="evidence" value="ECO:0007669"/>
    <property type="project" value="InterPro"/>
</dbReference>
<dbReference type="PANTHER" id="PTHR43791:SF85">
    <property type="entry name" value="TRANSPORTER, PUTATIVE (AFU_ORTHOLOGUE AFUA_6G00710)-RELATED"/>
    <property type="match status" value="1"/>
</dbReference>
<keyword evidence="2" id="KW-0813">Transport</keyword>
<dbReference type="Pfam" id="PF07690">
    <property type="entry name" value="MFS_1"/>
    <property type="match status" value="1"/>
</dbReference>
<dbReference type="SUPFAM" id="SSF103473">
    <property type="entry name" value="MFS general substrate transporter"/>
    <property type="match status" value="1"/>
</dbReference>
<proteinExistence type="predicted"/>
<dbReference type="PANTHER" id="PTHR43791">
    <property type="entry name" value="PERMEASE-RELATED"/>
    <property type="match status" value="1"/>
</dbReference>
<evidence type="ECO:0000256" key="4">
    <source>
        <dbReference type="ARBA" id="ARBA00022989"/>
    </source>
</evidence>
<dbReference type="EMBL" id="NBII01000007">
    <property type="protein sequence ID" value="PAV17564.1"/>
    <property type="molecule type" value="Genomic_DNA"/>
</dbReference>
<feature type="transmembrane region" description="Helical" evidence="6">
    <location>
        <begin position="159"/>
        <end position="181"/>
    </location>
</feature>
<evidence type="ECO:0000256" key="6">
    <source>
        <dbReference type="SAM" id="Phobius"/>
    </source>
</evidence>
<comment type="subcellular location">
    <subcellularLocation>
        <location evidence="1">Membrane</location>
        <topology evidence="1">Multi-pass membrane protein</topology>
    </subcellularLocation>
</comment>
<sequence length="446" mass="49168">MLSSETISCLSVDDKINERRTYTKESKVVRKIDIHLIPIISIFCLLSSLDRVNMGNARVAGLQKDLKLTDNQYQICITVLYVTYIASDLPASLLLRKIGPNILMPTILILWGLVTALQECLLVSRMSLFSSIASLSGAFSGFLAAAIEKMDGINGRPGWAWIFILEGTFTALVGISGYFLIPASIDNMKFLTEAERSLANERIITDRPSIQISEKFSFKQVMISITSPHVIMTLCIGFFFGSVAYGLAFFLPTIISELGFSATHTQLLSVAPSATGFVYTNLVSYLSDKYQTRAIPICFCAIISAIGYIIFLVSSSTSMSYGSLFLSVSGISGLLPIFATWVANNSEPHSRRATSLALLFIAINSGGILSTWLFPSSEGPRFIRATIIYITFSLSIFSLSVLNALYLKWRNRQKLSQKNSISSGVDETSDSWLRLGDKHPEFIYTI</sequence>
<dbReference type="STRING" id="2282107.A0A286UDG0"/>
<evidence type="ECO:0000313" key="8">
    <source>
        <dbReference type="Proteomes" id="UP000217199"/>
    </source>
</evidence>
<feature type="transmembrane region" description="Helical" evidence="6">
    <location>
        <begin position="294"/>
        <end position="313"/>
    </location>
</feature>
<feature type="transmembrane region" description="Helical" evidence="6">
    <location>
        <begin position="386"/>
        <end position="407"/>
    </location>
</feature>
<feature type="transmembrane region" description="Helical" evidence="6">
    <location>
        <begin position="267"/>
        <end position="287"/>
    </location>
</feature>
<feature type="transmembrane region" description="Helical" evidence="6">
    <location>
        <begin position="230"/>
        <end position="255"/>
    </location>
</feature>
<name>A0A286UDG0_9AGAM</name>
<dbReference type="AlphaFoldDB" id="A0A286UDG0"/>
<dbReference type="Proteomes" id="UP000217199">
    <property type="component" value="Unassembled WGS sequence"/>
</dbReference>
<evidence type="ECO:0000313" key="7">
    <source>
        <dbReference type="EMBL" id="PAV17564.1"/>
    </source>
</evidence>
<accession>A0A286UDG0</accession>
<protein>
    <submittedName>
        <fullName evidence="7">MFS general substrate transporter</fullName>
    </submittedName>
</protein>
<dbReference type="GO" id="GO:0016020">
    <property type="term" value="C:membrane"/>
    <property type="evidence" value="ECO:0007669"/>
    <property type="project" value="UniProtKB-SubCell"/>
</dbReference>
<organism evidence="7 8">
    <name type="scientific">Pyrrhoderma noxium</name>
    <dbReference type="NCBI Taxonomy" id="2282107"/>
    <lineage>
        <taxon>Eukaryota</taxon>
        <taxon>Fungi</taxon>
        <taxon>Dikarya</taxon>
        <taxon>Basidiomycota</taxon>
        <taxon>Agaricomycotina</taxon>
        <taxon>Agaricomycetes</taxon>
        <taxon>Hymenochaetales</taxon>
        <taxon>Hymenochaetaceae</taxon>
        <taxon>Pyrrhoderma</taxon>
    </lineage>
</organism>
<keyword evidence="8" id="KW-1185">Reference proteome</keyword>
<keyword evidence="5 6" id="KW-0472">Membrane</keyword>
<feature type="transmembrane region" description="Helical" evidence="6">
    <location>
        <begin position="102"/>
        <end position="121"/>
    </location>
</feature>